<evidence type="ECO:0000256" key="1">
    <source>
        <dbReference type="ARBA" id="ARBA00012513"/>
    </source>
</evidence>
<dbReference type="InterPro" id="IPR011009">
    <property type="entry name" value="Kinase-like_dom_sf"/>
</dbReference>
<evidence type="ECO:0000256" key="5">
    <source>
        <dbReference type="ARBA" id="ARBA00022777"/>
    </source>
</evidence>
<dbReference type="InterPro" id="IPR018934">
    <property type="entry name" value="RIO_dom"/>
</dbReference>
<dbReference type="AlphaFoldDB" id="A0A239B7U0"/>
<keyword evidence="4" id="KW-0547">Nucleotide-binding</keyword>
<evidence type="ECO:0000256" key="6">
    <source>
        <dbReference type="ARBA" id="ARBA00022840"/>
    </source>
</evidence>
<evidence type="ECO:0000256" key="7">
    <source>
        <dbReference type="ARBA" id="ARBA00047899"/>
    </source>
</evidence>
<dbReference type="EC" id="2.7.11.1" evidence="1"/>
<keyword evidence="6" id="KW-0067">ATP-binding</keyword>
<keyword evidence="11" id="KW-1185">Reference proteome</keyword>
<dbReference type="Pfam" id="PF01163">
    <property type="entry name" value="RIO1"/>
    <property type="match status" value="1"/>
</dbReference>
<evidence type="ECO:0000256" key="3">
    <source>
        <dbReference type="ARBA" id="ARBA00022679"/>
    </source>
</evidence>
<reference evidence="10 11" key="1">
    <citation type="submission" date="2017-06" db="EMBL/GenBank/DDBJ databases">
        <authorList>
            <person name="Kim H.J."/>
            <person name="Triplett B.A."/>
        </authorList>
    </citation>
    <scope>NUCLEOTIDE SEQUENCE [LARGE SCALE GENOMIC DNA]</scope>
    <source>
        <strain evidence="10 11">SCA</strain>
    </source>
</reference>
<feature type="domain" description="RIO-type" evidence="9">
    <location>
        <begin position="53"/>
        <end position="157"/>
    </location>
</feature>
<dbReference type="SUPFAM" id="SSF56112">
    <property type="entry name" value="Protein kinase-like (PK-like)"/>
    <property type="match status" value="1"/>
</dbReference>
<dbReference type="GO" id="GO:0004674">
    <property type="term" value="F:protein serine/threonine kinase activity"/>
    <property type="evidence" value="ECO:0007669"/>
    <property type="project" value="UniProtKB-KW"/>
</dbReference>
<evidence type="ECO:0000256" key="8">
    <source>
        <dbReference type="ARBA" id="ARBA00048679"/>
    </source>
</evidence>
<organism evidence="10 11">
    <name type="scientific">Anaerovirgula multivorans</name>
    <dbReference type="NCBI Taxonomy" id="312168"/>
    <lineage>
        <taxon>Bacteria</taxon>
        <taxon>Bacillati</taxon>
        <taxon>Bacillota</taxon>
        <taxon>Clostridia</taxon>
        <taxon>Peptostreptococcales</taxon>
        <taxon>Natronincolaceae</taxon>
        <taxon>Anaerovirgula</taxon>
    </lineage>
</organism>
<dbReference type="Gene3D" id="1.10.510.10">
    <property type="entry name" value="Transferase(Phosphotransferase) domain 1"/>
    <property type="match status" value="1"/>
</dbReference>
<evidence type="ECO:0000313" key="11">
    <source>
        <dbReference type="Proteomes" id="UP000198304"/>
    </source>
</evidence>
<name>A0A239B7U0_9FIRM</name>
<keyword evidence="2" id="KW-0723">Serine/threonine-protein kinase</keyword>
<evidence type="ECO:0000313" key="10">
    <source>
        <dbReference type="EMBL" id="SNS03940.1"/>
    </source>
</evidence>
<accession>A0A239B7U0</accession>
<sequence>MIFDNGFLEVLGTEDYLLEEKFHSKKNDVYKVRCLKVLEGQKVAVIKKYLQPSINIKREIDLLLHLREKGLSVPEIYFKENEYIIMEYIEGKTLLEVMEERERNNLFRKGYPYQSNEHLICTLIEWLERFYHHTNGKLILTDINLRNFIINNNGVVYGFDFEDCDAGRIEEDAAKLCAYILTYDPSFSSWKLQFTREVFYLLLKKFHLNDEVLLKEVEKEITNINRKRRKCFAIELFSNTIK</sequence>
<keyword evidence="3" id="KW-0808">Transferase</keyword>
<evidence type="ECO:0000256" key="2">
    <source>
        <dbReference type="ARBA" id="ARBA00022527"/>
    </source>
</evidence>
<gene>
    <name evidence="10" type="ORF">SAMN05446037_100371</name>
</gene>
<evidence type="ECO:0000256" key="4">
    <source>
        <dbReference type="ARBA" id="ARBA00022741"/>
    </source>
</evidence>
<protein>
    <recommendedName>
        <fullName evidence="1">non-specific serine/threonine protein kinase</fullName>
        <ecNumber evidence="1">2.7.11.1</ecNumber>
    </recommendedName>
</protein>
<dbReference type="GO" id="GO:0005524">
    <property type="term" value="F:ATP binding"/>
    <property type="evidence" value="ECO:0007669"/>
    <property type="project" value="UniProtKB-KW"/>
</dbReference>
<proteinExistence type="predicted"/>
<dbReference type="EMBL" id="FZOJ01000003">
    <property type="protein sequence ID" value="SNS03940.1"/>
    <property type="molecule type" value="Genomic_DNA"/>
</dbReference>
<comment type="catalytic activity">
    <reaction evidence="8">
        <text>L-seryl-[protein] + ATP = O-phospho-L-seryl-[protein] + ADP + H(+)</text>
        <dbReference type="Rhea" id="RHEA:17989"/>
        <dbReference type="Rhea" id="RHEA-COMP:9863"/>
        <dbReference type="Rhea" id="RHEA-COMP:11604"/>
        <dbReference type="ChEBI" id="CHEBI:15378"/>
        <dbReference type="ChEBI" id="CHEBI:29999"/>
        <dbReference type="ChEBI" id="CHEBI:30616"/>
        <dbReference type="ChEBI" id="CHEBI:83421"/>
        <dbReference type="ChEBI" id="CHEBI:456216"/>
        <dbReference type="EC" id="2.7.11.1"/>
    </reaction>
</comment>
<evidence type="ECO:0000259" key="9">
    <source>
        <dbReference type="Pfam" id="PF01163"/>
    </source>
</evidence>
<dbReference type="Proteomes" id="UP000198304">
    <property type="component" value="Unassembled WGS sequence"/>
</dbReference>
<keyword evidence="5" id="KW-0418">Kinase</keyword>
<comment type="catalytic activity">
    <reaction evidence="7">
        <text>L-threonyl-[protein] + ATP = O-phospho-L-threonyl-[protein] + ADP + H(+)</text>
        <dbReference type="Rhea" id="RHEA:46608"/>
        <dbReference type="Rhea" id="RHEA-COMP:11060"/>
        <dbReference type="Rhea" id="RHEA-COMP:11605"/>
        <dbReference type="ChEBI" id="CHEBI:15378"/>
        <dbReference type="ChEBI" id="CHEBI:30013"/>
        <dbReference type="ChEBI" id="CHEBI:30616"/>
        <dbReference type="ChEBI" id="CHEBI:61977"/>
        <dbReference type="ChEBI" id="CHEBI:456216"/>
        <dbReference type="EC" id="2.7.11.1"/>
    </reaction>
</comment>